<dbReference type="EMBL" id="QICN01000007">
    <property type="protein sequence ID" value="PXV66639.1"/>
    <property type="molecule type" value="Genomic_DNA"/>
</dbReference>
<organism evidence="8 9">
    <name type="scientific">Sinimarinibacterium flocculans</name>
    <dbReference type="NCBI Taxonomy" id="985250"/>
    <lineage>
        <taxon>Bacteria</taxon>
        <taxon>Pseudomonadati</taxon>
        <taxon>Pseudomonadota</taxon>
        <taxon>Gammaproteobacteria</taxon>
        <taxon>Nevskiales</taxon>
        <taxon>Nevskiaceae</taxon>
        <taxon>Sinimarinibacterium</taxon>
    </lineage>
</organism>
<evidence type="ECO:0000256" key="6">
    <source>
        <dbReference type="SAM" id="Phobius"/>
    </source>
</evidence>
<keyword evidence="9" id="KW-1185">Reference proteome</keyword>
<evidence type="ECO:0000313" key="8">
    <source>
        <dbReference type="EMBL" id="PXV66639.1"/>
    </source>
</evidence>
<evidence type="ECO:0000256" key="2">
    <source>
        <dbReference type="ARBA" id="ARBA00022475"/>
    </source>
</evidence>
<keyword evidence="5 6" id="KW-0472">Membrane</keyword>
<evidence type="ECO:0000256" key="4">
    <source>
        <dbReference type="ARBA" id="ARBA00022989"/>
    </source>
</evidence>
<dbReference type="SUPFAM" id="SSF82866">
    <property type="entry name" value="Multidrug efflux transporter AcrB transmembrane domain"/>
    <property type="match status" value="2"/>
</dbReference>
<reference evidence="8 9" key="1">
    <citation type="submission" date="2018-04" db="EMBL/GenBank/DDBJ databases">
        <title>Genomic Encyclopedia of Type Strains, Phase IV (KMG-IV): sequencing the most valuable type-strain genomes for metagenomic binning, comparative biology and taxonomic classification.</title>
        <authorList>
            <person name="Goeker M."/>
        </authorList>
    </citation>
    <scope>NUCLEOTIDE SEQUENCE [LARGE SCALE GENOMIC DNA]</scope>
    <source>
        <strain evidence="8 9">DSM 104150</strain>
    </source>
</reference>
<feature type="transmembrane region" description="Helical" evidence="6">
    <location>
        <begin position="375"/>
        <end position="394"/>
    </location>
</feature>
<feature type="transmembrane region" description="Helical" evidence="6">
    <location>
        <begin position="242"/>
        <end position="259"/>
    </location>
</feature>
<evidence type="ECO:0000259" key="7">
    <source>
        <dbReference type="PROSITE" id="PS50156"/>
    </source>
</evidence>
<comment type="caution">
    <text evidence="8">The sequence shown here is derived from an EMBL/GenBank/DDBJ whole genome shotgun (WGS) entry which is preliminary data.</text>
</comment>
<keyword evidence="2" id="KW-1003">Cell membrane</keyword>
<dbReference type="InterPro" id="IPR000731">
    <property type="entry name" value="SSD"/>
</dbReference>
<comment type="subcellular location">
    <subcellularLocation>
        <location evidence="1">Cell membrane</location>
        <topology evidence="1">Multi-pass membrane protein</topology>
    </subcellularLocation>
</comment>
<feature type="transmembrane region" description="Helical" evidence="6">
    <location>
        <begin position="652"/>
        <end position="672"/>
    </location>
</feature>
<dbReference type="InterPro" id="IPR004869">
    <property type="entry name" value="MMPL_dom"/>
</dbReference>
<feature type="transmembrane region" description="Helical" evidence="6">
    <location>
        <begin position="30"/>
        <end position="50"/>
    </location>
</feature>
<dbReference type="GO" id="GO:0005886">
    <property type="term" value="C:plasma membrane"/>
    <property type="evidence" value="ECO:0007669"/>
    <property type="project" value="UniProtKB-SubCell"/>
</dbReference>
<feature type="transmembrane region" description="Helical" evidence="6">
    <location>
        <begin position="678"/>
        <end position="700"/>
    </location>
</feature>
<evidence type="ECO:0000256" key="1">
    <source>
        <dbReference type="ARBA" id="ARBA00004651"/>
    </source>
</evidence>
<dbReference type="RefSeq" id="WP_110265757.1">
    <property type="nucleotide sequence ID" value="NZ_CAKZQT010000033.1"/>
</dbReference>
<dbReference type="Proteomes" id="UP000248330">
    <property type="component" value="Unassembled WGS sequence"/>
</dbReference>
<gene>
    <name evidence="8" type="ORF">C8D93_107204</name>
</gene>
<dbReference type="InterPro" id="IPR050545">
    <property type="entry name" value="Mycobact_MmpL"/>
</dbReference>
<evidence type="ECO:0000313" key="9">
    <source>
        <dbReference type="Proteomes" id="UP000248330"/>
    </source>
</evidence>
<dbReference type="PANTHER" id="PTHR33406">
    <property type="entry name" value="MEMBRANE PROTEIN MJ1562-RELATED"/>
    <property type="match status" value="1"/>
</dbReference>
<keyword evidence="4 6" id="KW-1133">Transmembrane helix</keyword>
<keyword evidence="3 6" id="KW-0812">Transmembrane</keyword>
<sequence length="799" mass="87819">MESTPASGRPLPRHERWIVAYAQWIVRWRWWVLLLSLLCLVALGAGARLLTFSTDYRVYFGPHNPQLLAFDEIQNVYSKNDNILLMFEPRDGDVFSPRVLEAVREFTERAWQLPFVLRVDSITNFQHTQAAGDDLAVEALLPDDAGITPERIAHIREVALAEPVLIGRLISDSGHVTAVNITSQFPPFDELTQKELPEAVAATRALRDDILDEYPEIARISMTGSNMMSNAFTEAAAGDMKSLVPAMYLMIVVITWLMLRSGSATFATFVVIILAAASAMGLAGYVGIQLTPPSAASPQIITTLAVADSIHICVTLIALMRAGRAKTDALVESMRLNFVPVLLTSITTSIGFLAVNLTDSPPLKDLANISAMGVMLAWFYSVFTLPAMLAILPLSVRRTGDSRSGALTRFLDGAGEFVVRRRTPVFWSALLISAGLTVLAFRNEGNDLFAHYFGPSITFRADSDRIAENLTGLYSMEFSLRCGDAECVSDPEYLRVLEDFTAWWREQPEVLYVGTLTDIFKKLNKSMNGDDPAFYRLPEQSDLSAQYLLLYELSLPFGLDLNNTINIDKSSSRYIVIFEHLKSKHTRAIEASARQWLETNAPEMATHGTSPAVMFAHISKRNLESNFLSLPLSLTCISLLLLPALRSWRIGAVSVVPNLLPLGAAFGVWALISGEVNFTMAIVLNMTVGIIVDNTIHFLSKYLRARRELGYAPEAAVRHSFHSVGAALVVTTLILVSGFMILSMSAFLPNSGMARLTAIGIVAALLIDLLLLPTLLLKVDRAPANAPKKELSDEALATP</sequence>
<dbReference type="OrthoDB" id="9803781at2"/>
<dbReference type="PROSITE" id="PS50156">
    <property type="entry name" value="SSD"/>
    <property type="match status" value="1"/>
</dbReference>
<dbReference type="AlphaFoldDB" id="A0A318EF45"/>
<feature type="domain" description="SSD" evidence="7">
    <location>
        <begin position="266"/>
        <end position="391"/>
    </location>
</feature>
<accession>A0A318EF45</accession>
<evidence type="ECO:0000256" key="3">
    <source>
        <dbReference type="ARBA" id="ARBA00022692"/>
    </source>
</evidence>
<feature type="transmembrane region" description="Helical" evidence="6">
    <location>
        <begin position="425"/>
        <end position="441"/>
    </location>
</feature>
<protein>
    <recommendedName>
        <fullName evidence="7">SSD domain-containing protein</fullName>
    </recommendedName>
</protein>
<feature type="transmembrane region" description="Helical" evidence="6">
    <location>
        <begin position="266"/>
        <end position="288"/>
    </location>
</feature>
<name>A0A318EF45_9GAMM</name>
<feature type="transmembrane region" description="Helical" evidence="6">
    <location>
        <begin position="721"/>
        <end position="744"/>
    </location>
</feature>
<dbReference type="Gene3D" id="1.20.1640.10">
    <property type="entry name" value="Multidrug efflux transporter AcrB transmembrane domain"/>
    <property type="match status" value="2"/>
</dbReference>
<feature type="transmembrane region" description="Helical" evidence="6">
    <location>
        <begin position="334"/>
        <end position="355"/>
    </location>
</feature>
<dbReference type="PANTHER" id="PTHR33406:SF12">
    <property type="entry name" value="BLR2997 PROTEIN"/>
    <property type="match status" value="1"/>
</dbReference>
<feature type="transmembrane region" description="Helical" evidence="6">
    <location>
        <begin position="756"/>
        <end position="779"/>
    </location>
</feature>
<feature type="transmembrane region" description="Helical" evidence="6">
    <location>
        <begin position="627"/>
        <end position="645"/>
    </location>
</feature>
<evidence type="ECO:0000256" key="5">
    <source>
        <dbReference type="ARBA" id="ARBA00023136"/>
    </source>
</evidence>
<dbReference type="Pfam" id="PF03176">
    <property type="entry name" value="MMPL"/>
    <property type="match status" value="2"/>
</dbReference>
<feature type="transmembrane region" description="Helical" evidence="6">
    <location>
        <begin position="300"/>
        <end position="322"/>
    </location>
</feature>
<proteinExistence type="predicted"/>